<keyword evidence="2" id="KW-1185">Reference proteome</keyword>
<dbReference type="SUPFAM" id="SSF53300">
    <property type="entry name" value="vWA-like"/>
    <property type="match status" value="1"/>
</dbReference>
<sequence>MEDRKPDEAVDRTPKIFQLEGGKIAVFLPARPASEIIAAAATKRVIICLDRSGSMSGSAYTQACAGVTQLVKDNFAGCLSCTLMLYNKEVMRFEVNSPDFAVTEPARGQTNFVKTFESLRHDVVVPEGEYHIVFFTDGQETCNQPGAVSAAFDQLRDALARVRSCRVHAIGFTADHDTVLLNKLVNVGSVQGTFQYVSSAAEIGPAVGTVSALIGSDTSGQQRFLSGTAVLPSVDLGAEGRLVFVDSLAQAQGLDVEEPQATGGVLRRPLGAMVCPEVPPKLAITVRMEGIVAELSRGVSGEITHAAEARLAPPHHPTRAVPDMALLTRRLLEGDAALEGVQRDIGKLMSLHRKQLMPKWQEVKSFVRELNGLLAEIKAAGLNNDKVAKVNALSSRRSIKQGLQKKLDKRVDANVELFNQIDSRLALRVDQLRADRAALDRYAGTPADPEKGIVGPCIMSCLNWRDAVLDGDALCIGLDIGRSQACIADPSQLTIKAVSATFVSVESFLDSVLYSVERNEHAHGGFVRSEQGSILVGESREPISGALPLFICPEHWSVARDKMKALFGWMCTLDVLGYTYAQVKTIPFLVLAHVSQLLAERPTEWHQRLHGLVLETCMAVYRETPSIKEEVAPLMARYPTDPAARTKDLIPPARSS</sequence>
<name>A0ABQ8UMG1_9EUKA</name>
<evidence type="ECO:0000313" key="1">
    <source>
        <dbReference type="EMBL" id="KAJ4457950.1"/>
    </source>
</evidence>
<dbReference type="Proteomes" id="UP001141327">
    <property type="component" value="Unassembled WGS sequence"/>
</dbReference>
<protein>
    <recommendedName>
        <fullName evidence="3">VWFA domain-containing protein</fullName>
    </recommendedName>
</protein>
<gene>
    <name evidence="1" type="ORF">PAPYR_6482</name>
</gene>
<reference evidence="1" key="1">
    <citation type="journal article" date="2022" name="bioRxiv">
        <title>Genomics of Preaxostyla Flagellates Illuminates Evolutionary Transitions and the Path Towards Mitochondrial Loss.</title>
        <authorList>
            <person name="Novak L.V.F."/>
            <person name="Treitli S.C."/>
            <person name="Pyrih J."/>
            <person name="Halakuc P."/>
            <person name="Pipaliya S.V."/>
            <person name="Vacek V."/>
            <person name="Brzon O."/>
            <person name="Soukal P."/>
            <person name="Eme L."/>
            <person name="Dacks J.B."/>
            <person name="Karnkowska A."/>
            <person name="Elias M."/>
            <person name="Hampl V."/>
        </authorList>
    </citation>
    <scope>NUCLEOTIDE SEQUENCE</scope>
    <source>
        <strain evidence="1">RCP-MX</strain>
    </source>
</reference>
<dbReference type="Gene3D" id="3.40.50.410">
    <property type="entry name" value="von Willebrand factor, type A domain"/>
    <property type="match status" value="1"/>
</dbReference>
<comment type="caution">
    <text evidence="1">The sequence shown here is derived from an EMBL/GenBank/DDBJ whole genome shotgun (WGS) entry which is preliminary data.</text>
</comment>
<dbReference type="EMBL" id="JAPMOS010000037">
    <property type="protein sequence ID" value="KAJ4457950.1"/>
    <property type="molecule type" value="Genomic_DNA"/>
</dbReference>
<organism evidence="1 2">
    <name type="scientific">Paratrimastix pyriformis</name>
    <dbReference type="NCBI Taxonomy" id="342808"/>
    <lineage>
        <taxon>Eukaryota</taxon>
        <taxon>Metamonada</taxon>
        <taxon>Preaxostyla</taxon>
        <taxon>Paratrimastigidae</taxon>
        <taxon>Paratrimastix</taxon>
    </lineage>
</organism>
<dbReference type="InterPro" id="IPR036465">
    <property type="entry name" value="vWFA_dom_sf"/>
</dbReference>
<evidence type="ECO:0008006" key="3">
    <source>
        <dbReference type="Google" id="ProtNLM"/>
    </source>
</evidence>
<proteinExistence type="predicted"/>
<evidence type="ECO:0000313" key="2">
    <source>
        <dbReference type="Proteomes" id="UP001141327"/>
    </source>
</evidence>
<accession>A0ABQ8UMG1</accession>